<keyword evidence="5 7" id="KW-0472">Membrane</keyword>
<feature type="transmembrane region" description="Helical" evidence="7">
    <location>
        <begin position="375"/>
        <end position="393"/>
    </location>
</feature>
<evidence type="ECO:0008006" key="10">
    <source>
        <dbReference type="Google" id="ProtNLM"/>
    </source>
</evidence>
<dbReference type="OrthoDB" id="10054429at2759"/>
<sequence length="534" mass="57844">MTTMEKSYATSFETADDDDKELVALGYKPSFKREFSNLATISFAFSIMGLCSSIATTFNTPLTLGGPATVVWCWILGSVMCFTLGASIAEIVSAYPTCGGLYTASAQLTPKRHRARVGWLVGWLNILGQIAGISSTEFGLSVMIWAAVSIGKDGQFEITEGKVVGLFAALLVFHGILNSFATKYLARFTKGFVFVNLGTTFIIIIVLLATTPRDEMHPAKYVFGSDGLVNQTGGWNSGLAFLFGLLSVQWTMTDYDATAHISEEVKRAAYAAPSAIFIAVIGTGLIGWLFNIVLILCSGPLDDLPGSSGSAVLQIMTLRMGKAGALVLWVFVCATAFFVVQTALQAASRTIYAFSRDHGLPDAGYFGKNTKWTKTPLRAVWLTTIVSILPGLLDLASPIAANAIFSLTAMALDLSYIIPIFLRRVFHSHPDVLFKPGPFYMGDGLLGLLANTMCISWTLFICVIFSIPTILPVTPQNMNYASVITGGVTILAFLWYILGAHRHYHGPQSNLHEDNGSDRQIQSSEKDTDEKVYA</sequence>
<feature type="transmembrane region" description="Helical" evidence="7">
    <location>
        <begin position="163"/>
        <end position="181"/>
    </location>
</feature>
<evidence type="ECO:0000256" key="4">
    <source>
        <dbReference type="ARBA" id="ARBA00022989"/>
    </source>
</evidence>
<feature type="transmembrane region" description="Helical" evidence="7">
    <location>
        <begin position="117"/>
        <end position="148"/>
    </location>
</feature>
<feature type="transmembrane region" description="Helical" evidence="7">
    <location>
        <begin position="233"/>
        <end position="253"/>
    </location>
</feature>
<dbReference type="PIRSF" id="PIRSF006060">
    <property type="entry name" value="AA_transporter"/>
    <property type="match status" value="1"/>
</dbReference>
<dbReference type="InterPro" id="IPR002293">
    <property type="entry name" value="AA/rel_permease1"/>
</dbReference>
<feature type="transmembrane region" description="Helical" evidence="7">
    <location>
        <begin position="69"/>
        <end position="96"/>
    </location>
</feature>
<keyword evidence="4 7" id="KW-1133">Transmembrane helix</keyword>
<evidence type="ECO:0000256" key="5">
    <source>
        <dbReference type="ARBA" id="ARBA00023136"/>
    </source>
</evidence>
<feature type="transmembrane region" description="Helical" evidence="7">
    <location>
        <begin position="321"/>
        <end position="340"/>
    </location>
</feature>
<dbReference type="PANTHER" id="PTHR45649">
    <property type="entry name" value="AMINO-ACID PERMEASE BAT1"/>
    <property type="match status" value="1"/>
</dbReference>
<organism evidence="8 9">
    <name type="scientific">Amanita thiersii Skay4041</name>
    <dbReference type="NCBI Taxonomy" id="703135"/>
    <lineage>
        <taxon>Eukaryota</taxon>
        <taxon>Fungi</taxon>
        <taxon>Dikarya</taxon>
        <taxon>Basidiomycota</taxon>
        <taxon>Agaricomycotina</taxon>
        <taxon>Agaricomycetes</taxon>
        <taxon>Agaricomycetidae</taxon>
        <taxon>Agaricales</taxon>
        <taxon>Pluteineae</taxon>
        <taxon>Amanitaceae</taxon>
        <taxon>Amanita</taxon>
    </lineage>
</organism>
<evidence type="ECO:0000313" key="8">
    <source>
        <dbReference type="EMBL" id="PFH47069.1"/>
    </source>
</evidence>
<dbReference type="AlphaFoldDB" id="A0A2A9N960"/>
<keyword evidence="9" id="KW-1185">Reference proteome</keyword>
<dbReference type="PANTHER" id="PTHR45649:SF9">
    <property type="entry name" value="AMINO-ACID PERMEASE 2"/>
    <property type="match status" value="1"/>
</dbReference>
<accession>A0A2A9N960</accession>
<keyword evidence="2" id="KW-0813">Transport</keyword>
<feature type="compositionally biased region" description="Basic and acidic residues" evidence="6">
    <location>
        <begin position="524"/>
        <end position="534"/>
    </location>
</feature>
<keyword evidence="3 7" id="KW-0812">Transmembrane</keyword>
<dbReference type="Gene3D" id="1.20.1740.10">
    <property type="entry name" value="Amino acid/polyamine transporter I"/>
    <property type="match status" value="1"/>
</dbReference>
<reference evidence="8 9" key="1">
    <citation type="submission" date="2014-02" db="EMBL/GenBank/DDBJ databases">
        <title>Transposable element dynamics among asymbiotic and ectomycorrhizal Amanita fungi.</title>
        <authorList>
            <consortium name="DOE Joint Genome Institute"/>
            <person name="Hess J."/>
            <person name="Skrede I."/>
            <person name="Wolfe B."/>
            <person name="LaButti K."/>
            <person name="Ohm R.A."/>
            <person name="Grigoriev I.V."/>
            <person name="Pringle A."/>
        </authorList>
    </citation>
    <scope>NUCLEOTIDE SEQUENCE [LARGE SCALE GENOMIC DNA]</scope>
    <source>
        <strain evidence="8 9">SKay4041</strain>
    </source>
</reference>
<dbReference type="PROSITE" id="PS00218">
    <property type="entry name" value="AMINO_ACID_PERMEASE_1"/>
    <property type="match status" value="1"/>
</dbReference>
<dbReference type="GO" id="GO:0006865">
    <property type="term" value="P:amino acid transport"/>
    <property type="evidence" value="ECO:0007669"/>
    <property type="project" value="InterPro"/>
</dbReference>
<dbReference type="GO" id="GO:0016020">
    <property type="term" value="C:membrane"/>
    <property type="evidence" value="ECO:0007669"/>
    <property type="project" value="UniProtKB-SubCell"/>
</dbReference>
<evidence type="ECO:0000256" key="1">
    <source>
        <dbReference type="ARBA" id="ARBA00004141"/>
    </source>
</evidence>
<protein>
    <recommendedName>
        <fullName evidence="10">Amino acid permease/ SLC12A domain-containing protein</fullName>
    </recommendedName>
</protein>
<comment type="subcellular location">
    <subcellularLocation>
        <location evidence="1">Membrane</location>
        <topology evidence="1">Multi-pass membrane protein</topology>
    </subcellularLocation>
</comment>
<evidence type="ECO:0000256" key="7">
    <source>
        <dbReference type="SAM" id="Phobius"/>
    </source>
</evidence>
<feature type="region of interest" description="Disordered" evidence="6">
    <location>
        <begin position="508"/>
        <end position="534"/>
    </location>
</feature>
<evidence type="ECO:0000256" key="6">
    <source>
        <dbReference type="SAM" id="MobiDB-lite"/>
    </source>
</evidence>
<dbReference type="STRING" id="703135.A0A2A9N960"/>
<evidence type="ECO:0000313" key="9">
    <source>
        <dbReference type="Proteomes" id="UP000242287"/>
    </source>
</evidence>
<feature type="transmembrane region" description="Helical" evidence="7">
    <location>
        <begin position="443"/>
        <end position="467"/>
    </location>
</feature>
<feature type="transmembrane region" description="Helical" evidence="7">
    <location>
        <begin position="38"/>
        <end position="57"/>
    </location>
</feature>
<evidence type="ECO:0000256" key="3">
    <source>
        <dbReference type="ARBA" id="ARBA00022692"/>
    </source>
</evidence>
<gene>
    <name evidence="8" type="ORF">AMATHDRAFT_68499</name>
</gene>
<feature type="transmembrane region" description="Helical" evidence="7">
    <location>
        <begin position="274"/>
        <end position="301"/>
    </location>
</feature>
<feature type="transmembrane region" description="Helical" evidence="7">
    <location>
        <begin position="193"/>
        <end position="213"/>
    </location>
</feature>
<dbReference type="EMBL" id="KZ302137">
    <property type="protein sequence ID" value="PFH47069.1"/>
    <property type="molecule type" value="Genomic_DNA"/>
</dbReference>
<dbReference type="GO" id="GO:0022857">
    <property type="term" value="F:transmembrane transporter activity"/>
    <property type="evidence" value="ECO:0007669"/>
    <property type="project" value="InterPro"/>
</dbReference>
<proteinExistence type="predicted"/>
<evidence type="ECO:0000256" key="2">
    <source>
        <dbReference type="ARBA" id="ARBA00022448"/>
    </source>
</evidence>
<dbReference type="Pfam" id="PF13520">
    <property type="entry name" value="AA_permease_2"/>
    <property type="match status" value="1"/>
</dbReference>
<name>A0A2A9N960_9AGAR</name>
<dbReference type="InterPro" id="IPR004840">
    <property type="entry name" value="Amino_acid_permease_CS"/>
</dbReference>
<dbReference type="Proteomes" id="UP000242287">
    <property type="component" value="Unassembled WGS sequence"/>
</dbReference>
<feature type="transmembrane region" description="Helical" evidence="7">
    <location>
        <begin position="479"/>
        <end position="498"/>
    </location>
</feature>